<reference evidence="2 3" key="1">
    <citation type="journal article" date="2016" name="Antonie Van Leeuwenhoek">
        <title>Lysinibacillus endophyticus sp. nov., an indole-3-acetic acid producing endophytic bacterium isolated from corn root (Zea mays cv. Xinken-5).</title>
        <authorList>
            <person name="Yu J."/>
            <person name="Guan X."/>
            <person name="Liu C."/>
            <person name="Xiang W."/>
            <person name="Yu Z."/>
            <person name="Liu X."/>
            <person name="Wang G."/>
        </authorList>
    </citation>
    <scope>NUCLEOTIDE SEQUENCE [LARGE SCALE GENOMIC DNA]</scope>
    <source>
        <strain evidence="2 3">DSM 100506</strain>
    </source>
</reference>
<comment type="caution">
    <text evidence="2">The sequence shown here is derived from an EMBL/GenBank/DDBJ whole genome shotgun (WGS) entry which is preliminary data.</text>
</comment>
<dbReference type="Proteomes" id="UP000272238">
    <property type="component" value="Unassembled WGS sequence"/>
</dbReference>
<protein>
    <submittedName>
        <fullName evidence="2">Uncharacterized protein</fullName>
    </submittedName>
</protein>
<dbReference type="EMBL" id="RBZN01000008">
    <property type="protein sequence ID" value="RKQ18441.1"/>
    <property type="molecule type" value="Genomic_DNA"/>
</dbReference>
<feature type="coiled-coil region" evidence="1">
    <location>
        <begin position="48"/>
        <end position="78"/>
    </location>
</feature>
<dbReference type="OrthoDB" id="2734988at2"/>
<keyword evidence="1" id="KW-0175">Coiled coil</keyword>
<organism evidence="2 3">
    <name type="scientific">Ureibacillus endophyticus</name>
    <dbReference type="NCBI Taxonomy" id="1978490"/>
    <lineage>
        <taxon>Bacteria</taxon>
        <taxon>Bacillati</taxon>
        <taxon>Bacillota</taxon>
        <taxon>Bacilli</taxon>
        <taxon>Bacillales</taxon>
        <taxon>Caryophanaceae</taxon>
        <taxon>Ureibacillus</taxon>
    </lineage>
</organism>
<evidence type="ECO:0000313" key="3">
    <source>
        <dbReference type="Proteomes" id="UP000272238"/>
    </source>
</evidence>
<accession>A0A494Z760</accession>
<dbReference type="AlphaFoldDB" id="A0A494Z760"/>
<evidence type="ECO:0000256" key="1">
    <source>
        <dbReference type="SAM" id="Coils"/>
    </source>
</evidence>
<evidence type="ECO:0000313" key="2">
    <source>
        <dbReference type="EMBL" id="RKQ18441.1"/>
    </source>
</evidence>
<sequence>MGEQQSSKENLEKDCKQQIESEVIRDHNSLIISQTFCVNAIVGAAQKLIIEEVIIEEVDDEVDELEDEDESMDNGEQEVEIEIELDDSTIRQDYTLIYAAPETPMRSPILMTIIARNLSENDVLVSIEDDSEVIVEEVVPANSELALTAQHACLVRALALAESKVQFVINVFHPISSI</sequence>
<proteinExistence type="predicted"/>
<keyword evidence="3" id="KW-1185">Reference proteome</keyword>
<name>A0A494Z760_9BACL</name>
<dbReference type="RefSeq" id="WP_121213712.1">
    <property type="nucleotide sequence ID" value="NZ_JAMYWW010000001.1"/>
</dbReference>
<gene>
    <name evidence="2" type="ORF">D8M03_05175</name>
</gene>